<accession>A0A1G1Y549</accession>
<feature type="transmembrane region" description="Helical" evidence="1">
    <location>
        <begin position="68"/>
        <end position="88"/>
    </location>
</feature>
<name>A0A1G1Y549_9BACT</name>
<feature type="transmembrane region" description="Helical" evidence="1">
    <location>
        <begin position="94"/>
        <end position="112"/>
    </location>
</feature>
<evidence type="ECO:0000313" key="3">
    <source>
        <dbReference type="Proteomes" id="UP000178432"/>
    </source>
</evidence>
<proteinExistence type="predicted"/>
<evidence type="ECO:0000256" key="1">
    <source>
        <dbReference type="SAM" id="Phobius"/>
    </source>
</evidence>
<reference evidence="2 3" key="1">
    <citation type="journal article" date="2016" name="Nat. Commun.">
        <title>Thousands of microbial genomes shed light on interconnected biogeochemical processes in an aquifer system.</title>
        <authorList>
            <person name="Anantharaman K."/>
            <person name="Brown C.T."/>
            <person name="Hug L.A."/>
            <person name="Sharon I."/>
            <person name="Castelle C.J."/>
            <person name="Probst A.J."/>
            <person name="Thomas B.C."/>
            <person name="Singh A."/>
            <person name="Wilkins M.J."/>
            <person name="Karaoz U."/>
            <person name="Brodie E.L."/>
            <person name="Williams K.H."/>
            <person name="Hubbard S.S."/>
            <person name="Banfield J.F."/>
        </authorList>
    </citation>
    <scope>NUCLEOTIDE SEQUENCE [LARGE SCALE GENOMIC DNA]</scope>
</reference>
<protein>
    <submittedName>
        <fullName evidence="2">Uncharacterized protein</fullName>
    </submittedName>
</protein>
<keyword evidence="1" id="KW-0812">Transmembrane</keyword>
<dbReference type="EMBL" id="MHIF01000040">
    <property type="protein sequence ID" value="OGY47381.1"/>
    <property type="molecule type" value="Genomic_DNA"/>
</dbReference>
<keyword evidence="1" id="KW-0472">Membrane</keyword>
<dbReference type="AlphaFoldDB" id="A0A1G1Y549"/>
<keyword evidence="1" id="KW-1133">Transmembrane helix</keyword>
<organism evidence="2 3">
    <name type="scientific">Candidatus Buchananbacteria bacterium RIFCSPHIGHO2_01_FULL_46_12</name>
    <dbReference type="NCBI Taxonomy" id="1797536"/>
    <lineage>
        <taxon>Bacteria</taxon>
        <taxon>Candidatus Buchananiibacteriota</taxon>
    </lineage>
</organism>
<dbReference type="Proteomes" id="UP000178432">
    <property type="component" value="Unassembled WGS sequence"/>
</dbReference>
<gene>
    <name evidence="2" type="ORF">A2663_04910</name>
</gene>
<comment type="caution">
    <text evidence="2">The sequence shown here is derived from an EMBL/GenBank/DDBJ whole genome shotgun (WGS) entry which is preliminary data.</text>
</comment>
<sequence length="124" mass="14247">MDFGHSPLTPLPKIQNRKRNFKIFKTSFLSENKRKGIYQLTEILLFYKILLESARQIGGINMNMKKKFFFSPLVLLIGSLILFGISSLSNGHTPITIILVLTASGLFLAALLRQYQMNRNRTYH</sequence>
<evidence type="ECO:0000313" key="2">
    <source>
        <dbReference type="EMBL" id="OGY47381.1"/>
    </source>
</evidence>